<proteinExistence type="predicted"/>
<dbReference type="RefSeq" id="WP_307421557.1">
    <property type="nucleotide sequence ID" value="NZ_JAUSVK010000001.1"/>
</dbReference>
<dbReference type="Pfam" id="PF02332">
    <property type="entry name" value="Phenol_Hydrox"/>
    <property type="match status" value="1"/>
</dbReference>
<dbReference type="Proteomes" id="UP001237448">
    <property type="component" value="Unassembled WGS sequence"/>
</dbReference>
<dbReference type="GO" id="GO:0004497">
    <property type="term" value="F:monooxygenase activity"/>
    <property type="evidence" value="ECO:0007669"/>
    <property type="project" value="UniProtKB-KW"/>
</dbReference>
<reference evidence="3 4" key="1">
    <citation type="submission" date="2023-07" db="EMBL/GenBank/DDBJ databases">
        <title>Genomic Encyclopedia of Type Strains, Phase IV (KMG-IV): sequencing the most valuable type-strain genomes for metagenomic binning, comparative biology and taxonomic classification.</title>
        <authorList>
            <person name="Goeker M."/>
        </authorList>
    </citation>
    <scope>NUCLEOTIDE SEQUENCE [LARGE SCALE GENOMIC DNA]</scope>
    <source>
        <strain evidence="3 4">DSM 5896</strain>
    </source>
</reference>
<keyword evidence="2 3" id="KW-0503">Monooxygenase</keyword>
<comment type="caution">
    <text evidence="3">The sequence shown here is derived from an EMBL/GenBank/DDBJ whole genome shotgun (WGS) entry which is preliminary data.</text>
</comment>
<dbReference type="SUPFAM" id="SSF47240">
    <property type="entry name" value="Ferritin-like"/>
    <property type="match status" value="1"/>
</dbReference>
<keyword evidence="4" id="KW-1185">Reference proteome</keyword>
<dbReference type="InterPro" id="IPR009078">
    <property type="entry name" value="Ferritin-like_SF"/>
</dbReference>
<dbReference type="Gene3D" id="1.10.620.20">
    <property type="entry name" value="Ribonucleotide Reductase, subunit A"/>
    <property type="match status" value="1"/>
</dbReference>
<evidence type="ECO:0000313" key="3">
    <source>
        <dbReference type="EMBL" id="MDQ0390371.1"/>
    </source>
</evidence>
<dbReference type="EMBL" id="JAUSVK010000001">
    <property type="protein sequence ID" value="MDQ0390371.1"/>
    <property type="molecule type" value="Genomic_DNA"/>
</dbReference>
<sequence length="328" mass="37432">MPEVAQLRPLKTWSHLAAQRRRPSEYEIVSTNLLWHTRDPDHPWDVDGFMGDWYTKNLFGSPLKHKDWNAFRDPDETVYRTYNIQQDGQESYVDGLLEQFARDEHDAALPAAWVPVLAKLYTPLRYPLHAIQMNCGYLASISPASTISGAAMFQGGDALRWLSRIAYRTRELANAHPDAGFARDERKNWETAPEWQGFRELAEKMLATYDWGQNFFVMNTIFKPALEEAALKQLALGARRNQDALLPLLTEAQLRDSARSQRWTSALIEMAMQEPSNSTVLNDWEKQWVPLADKAISTYCDAIPDNPTAKKTALANMRQYWASVGLAA</sequence>
<keyword evidence="1 3" id="KW-0560">Oxidoreductase</keyword>
<evidence type="ECO:0000256" key="2">
    <source>
        <dbReference type="ARBA" id="ARBA00023033"/>
    </source>
</evidence>
<name>A0ABU0F6Y4_9HYPH</name>
<dbReference type="InterPro" id="IPR003430">
    <property type="entry name" value="Phenol_Hydrox"/>
</dbReference>
<dbReference type="PIRSF" id="PIRSF000040">
    <property type="entry name" value="MMOH_comp"/>
    <property type="match status" value="1"/>
</dbReference>
<gene>
    <name evidence="3" type="ORF">J3R73_000163</name>
</gene>
<organism evidence="3 4">
    <name type="scientific">Labrys monachus</name>
    <dbReference type="NCBI Taxonomy" id="217067"/>
    <lineage>
        <taxon>Bacteria</taxon>
        <taxon>Pseudomonadati</taxon>
        <taxon>Pseudomonadota</taxon>
        <taxon>Alphaproteobacteria</taxon>
        <taxon>Hyphomicrobiales</taxon>
        <taxon>Xanthobacteraceae</taxon>
        <taxon>Labrys</taxon>
    </lineage>
</organism>
<dbReference type="InterPro" id="IPR012348">
    <property type="entry name" value="RNR-like"/>
</dbReference>
<dbReference type="EC" id="1.14.13.-" evidence="3"/>
<protein>
    <submittedName>
        <fullName evidence="3">Toluene monooxygenase system protein E</fullName>
        <ecNumber evidence="3">1.14.13.-</ecNumber>
    </submittedName>
</protein>
<evidence type="ECO:0000256" key="1">
    <source>
        <dbReference type="ARBA" id="ARBA00023002"/>
    </source>
</evidence>
<accession>A0ABU0F6Y4</accession>
<evidence type="ECO:0000313" key="4">
    <source>
        <dbReference type="Proteomes" id="UP001237448"/>
    </source>
</evidence>
<dbReference type="InterPro" id="IPR012078">
    <property type="entry name" value="MP_mOase_hydro"/>
</dbReference>